<feature type="domain" description="DNA-directed DNA polymerase family A palm" evidence="5">
    <location>
        <begin position="366"/>
        <end position="919"/>
    </location>
</feature>
<dbReference type="InterPro" id="IPR043502">
    <property type="entry name" value="DNA/RNA_pol_sf"/>
</dbReference>
<evidence type="ECO:0000259" key="5">
    <source>
        <dbReference type="SMART" id="SM00482"/>
    </source>
</evidence>
<dbReference type="GO" id="GO:0016539">
    <property type="term" value="P:intein-mediated protein splicing"/>
    <property type="evidence" value="ECO:0007669"/>
    <property type="project" value="InterPro"/>
</dbReference>
<sequence>MKKLSIDLETYSSVDLGKSGVYKYAESEDFEILLFAYSIDDGEVKVIDLASGEIIPEEILAALSDESIEKWAFNANFERVCLSKFLGERLKPQGWYCTMIWSAYLGLPLSLEKVGEVLKLDKQKMNEGKALIRYFSIPCKPTKTNGMRERNLPHHDLEKWSTFKEYNRRDVETEMAIKKKLSAFSMPHSEWENYWTDQNINDRGILIDEVLVDSAIKFDEILREENMDRAIELTGLENPNSPLQLKEWLNNKDLEIDSLAKKDVESALKNAEGNIKEVLELRQELSKSSVRKYDAMKNVKGKDNRARGLIQFYGANRTGRYSGRLIQVQNLRRNNLKDLELARSLVKNRDYETMEILYESPSDILSQLIRTAFIAKEGTRFIISDFSAIEARVLAWLAGEQWVLDAFKNGEDIYCRTASRMFGVPVEKHGVNGHLRQKGKIATLACIAEGELVLTDKGLVPIEKLTKAHKLWDGENWVSHDGVIYKGIGEVIEYDGLRATKDHIVWIEGQEKPIQFGEAATSGAHLLQSGDGRRTIRVGEDYKPRKKMGEKLEFLLCPHKMSRLWKHSMARQGKFNNRKVKRMSSLLPDKTNSTMVGQKANSSKAKVYQPKRSRVQKLWRKRNKIQVSINSRGRSLFNRKIWIAKKRTRNRQNRQQWALRKRQLKICDSYRECFEQEKYCINRISSKILALCTKCCYKETFKRIKPRRNYRRCRISCIREKKKLERYRSKTRLYDIRNAGKNNRFTVSGKLVHNCGYQGALGALKAMGGIEMGLSEDELQSIVDSWREANPNIVSLWWDIDSVVKRVVKTRSKEEYKSLVISYEKGILFIQLPSKRRLAYPKAKIGMNRFGGESIVYEGIVVGNKWDKIESYGGKFVENIVQAIARDILTEAMMRLEKKGFNIVMHIHDEVVIESDSSSIEEINEIMSIAPIWAPGLILDADGFESEFYKKD</sequence>
<dbReference type="GO" id="GO:0003887">
    <property type="term" value="F:DNA-directed DNA polymerase activity"/>
    <property type="evidence" value="ECO:0007669"/>
    <property type="project" value="UniProtKB-EC"/>
</dbReference>
<dbReference type="EMBL" id="LSDG01000046">
    <property type="protein sequence ID" value="KXB64917.1"/>
    <property type="molecule type" value="Genomic_DNA"/>
</dbReference>
<dbReference type="SUPFAM" id="SSF56672">
    <property type="entry name" value="DNA/RNA polymerases"/>
    <property type="match status" value="2"/>
</dbReference>
<reference evidence="7" key="1">
    <citation type="submission" date="2016-01" db="EMBL/GenBank/DDBJ databases">
        <authorList>
            <person name="Mitreva M."/>
            <person name="Pepin K.H."/>
            <person name="Mihindukulasuriya K.A."/>
            <person name="Fulton R."/>
            <person name="Fronick C."/>
            <person name="O'Laughlin M."/>
            <person name="Miner T."/>
            <person name="Herter B."/>
            <person name="Rosa B.A."/>
            <person name="Cordes M."/>
            <person name="Tomlinson C."/>
            <person name="Wollam A."/>
            <person name="Palsikar V.B."/>
            <person name="Mardis E.R."/>
            <person name="Wilson R.K."/>
        </authorList>
    </citation>
    <scope>NUCLEOTIDE SEQUENCE [LARGE SCALE GENOMIC DNA]</scope>
    <source>
        <strain evidence="7">DNF00729</strain>
    </source>
</reference>
<dbReference type="InterPro" id="IPR001098">
    <property type="entry name" value="DNA-dir_DNA_pol_A_palm_dom"/>
</dbReference>
<keyword evidence="7" id="KW-1185">Reference proteome</keyword>
<dbReference type="EC" id="2.7.7.7" evidence="1"/>
<dbReference type="GO" id="GO:0006261">
    <property type="term" value="P:DNA-templated DNA replication"/>
    <property type="evidence" value="ECO:0007669"/>
    <property type="project" value="InterPro"/>
</dbReference>
<dbReference type="PANTHER" id="PTHR10133:SF27">
    <property type="entry name" value="DNA POLYMERASE NU"/>
    <property type="match status" value="1"/>
</dbReference>
<evidence type="ECO:0000256" key="3">
    <source>
        <dbReference type="ARBA" id="ARBA00049244"/>
    </source>
</evidence>
<dbReference type="InterPro" id="IPR006141">
    <property type="entry name" value="Intein_N"/>
</dbReference>
<dbReference type="PROSITE" id="PS50817">
    <property type="entry name" value="INTEIN_N_TER"/>
    <property type="match status" value="1"/>
</dbReference>
<dbReference type="PANTHER" id="PTHR10133">
    <property type="entry name" value="DNA POLYMERASE I"/>
    <property type="match status" value="1"/>
</dbReference>
<keyword evidence="2" id="KW-0235">DNA replication</keyword>
<dbReference type="PATRIC" id="fig|755172.3.peg.1792"/>
<dbReference type="Pfam" id="PF00476">
    <property type="entry name" value="DNA_pol_A"/>
    <property type="match status" value="1"/>
</dbReference>
<dbReference type="RefSeq" id="WP_068370058.1">
    <property type="nucleotide sequence ID" value="NZ_KQ960183.1"/>
</dbReference>
<comment type="catalytic activity">
    <reaction evidence="3">
        <text>DNA(n) + a 2'-deoxyribonucleoside 5'-triphosphate = DNA(n+1) + diphosphate</text>
        <dbReference type="Rhea" id="RHEA:22508"/>
        <dbReference type="Rhea" id="RHEA-COMP:17339"/>
        <dbReference type="Rhea" id="RHEA-COMP:17340"/>
        <dbReference type="ChEBI" id="CHEBI:33019"/>
        <dbReference type="ChEBI" id="CHEBI:61560"/>
        <dbReference type="ChEBI" id="CHEBI:173112"/>
        <dbReference type="EC" id="2.7.7.7"/>
    </reaction>
</comment>
<dbReference type="Proteomes" id="UP000070442">
    <property type="component" value="Unassembled WGS sequence"/>
</dbReference>
<dbReference type="SUPFAM" id="SSF53098">
    <property type="entry name" value="Ribonuclease H-like"/>
    <property type="match status" value="1"/>
</dbReference>
<dbReference type="OrthoDB" id="9764911at2"/>
<dbReference type="AlphaFoldDB" id="A0A134AB25"/>
<dbReference type="InterPro" id="IPR002298">
    <property type="entry name" value="DNA_polymerase_A"/>
</dbReference>
<gene>
    <name evidence="6" type="ORF">HMPREF1863_01836</name>
</gene>
<evidence type="ECO:0000256" key="4">
    <source>
        <dbReference type="SAM" id="Coils"/>
    </source>
</evidence>
<protein>
    <recommendedName>
        <fullName evidence="1">DNA-directed DNA polymerase</fullName>
        <ecNumber evidence="1">2.7.7.7</ecNumber>
    </recommendedName>
</protein>
<dbReference type="STRING" id="755172.HMPREF1863_01836"/>
<accession>A0A134AB25</accession>
<evidence type="ECO:0000313" key="6">
    <source>
        <dbReference type="EMBL" id="KXB64917.1"/>
    </source>
</evidence>
<proteinExistence type="predicted"/>
<dbReference type="GO" id="GO:0006302">
    <property type="term" value="P:double-strand break repair"/>
    <property type="evidence" value="ECO:0007669"/>
    <property type="project" value="TreeGrafter"/>
</dbReference>
<dbReference type="InterPro" id="IPR012337">
    <property type="entry name" value="RNaseH-like_sf"/>
</dbReference>
<dbReference type="SMART" id="SM00482">
    <property type="entry name" value="POLAc"/>
    <property type="match status" value="1"/>
</dbReference>
<comment type="caution">
    <text evidence="6">The sequence shown here is derived from an EMBL/GenBank/DDBJ whole genome shotgun (WGS) entry which is preliminary data.</text>
</comment>
<evidence type="ECO:0000313" key="7">
    <source>
        <dbReference type="Proteomes" id="UP000070442"/>
    </source>
</evidence>
<feature type="coiled-coil region" evidence="4">
    <location>
        <begin position="261"/>
        <end position="288"/>
    </location>
</feature>
<keyword evidence="4" id="KW-0175">Coiled coil</keyword>
<name>A0A134AB25_9FIRM</name>
<evidence type="ECO:0000256" key="1">
    <source>
        <dbReference type="ARBA" id="ARBA00012417"/>
    </source>
</evidence>
<dbReference type="Gene3D" id="1.10.150.20">
    <property type="entry name" value="5' to 3' exonuclease, C-terminal subdomain"/>
    <property type="match status" value="1"/>
</dbReference>
<dbReference type="GO" id="GO:0003677">
    <property type="term" value="F:DNA binding"/>
    <property type="evidence" value="ECO:0007669"/>
    <property type="project" value="InterPro"/>
</dbReference>
<evidence type="ECO:0000256" key="2">
    <source>
        <dbReference type="ARBA" id="ARBA00022705"/>
    </source>
</evidence>
<organism evidence="6 7">
    <name type="scientific">Aedoeadaptatus coxii</name>
    <dbReference type="NCBI Taxonomy" id="755172"/>
    <lineage>
        <taxon>Bacteria</taxon>
        <taxon>Bacillati</taxon>
        <taxon>Bacillota</taxon>
        <taxon>Tissierellia</taxon>
        <taxon>Tissierellales</taxon>
        <taxon>Peptoniphilaceae</taxon>
        <taxon>Aedoeadaptatus</taxon>
    </lineage>
</organism>